<feature type="binding site" evidence="8 10">
    <location>
        <position position="642"/>
    </location>
    <ligand>
        <name>ATP</name>
        <dbReference type="ChEBI" id="CHEBI:30616"/>
    </ligand>
</feature>
<feature type="region of interest" description="Disordered" evidence="11">
    <location>
        <begin position="1"/>
        <end position="21"/>
    </location>
</feature>
<evidence type="ECO:0000256" key="10">
    <source>
        <dbReference type="PROSITE-ProRule" id="PRU10141"/>
    </source>
</evidence>
<dbReference type="InParanoid" id="A0A0V0R7X9"/>
<evidence type="ECO:0000256" key="3">
    <source>
        <dbReference type="ARBA" id="ARBA00022679"/>
    </source>
</evidence>
<feature type="compositionally biased region" description="Polar residues" evidence="11">
    <location>
        <begin position="244"/>
        <end position="262"/>
    </location>
</feature>
<feature type="cross-link" description="Glycyl lysine isopeptide (Lys-Gly) (interchain with G-Cter in SUMO2)" evidence="9">
    <location>
        <position position="740"/>
    </location>
</feature>
<dbReference type="InterPro" id="IPR017441">
    <property type="entry name" value="Protein_kinase_ATP_BS"/>
</dbReference>
<feature type="region of interest" description="Disordered" evidence="11">
    <location>
        <begin position="489"/>
        <end position="518"/>
    </location>
</feature>
<feature type="compositionally biased region" description="Low complexity" evidence="11">
    <location>
        <begin position="531"/>
        <end position="566"/>
    </location>
</feature>
<dbReference type="Gene3D" id="1.10.510.10">
    <property type="entry name" value="Transferase(Phosphotransferase) domain 1"/>
    <property type="match status" value="1"/>
</dbReference>
<feature type="region of interest" description="Disordered" evidence="11">
    <location>
        <begin position="433"/>
        <end position="461"/>
    </location>
</feature>
<keyword evidence="2" id="KW-0723">Serine/threonine-protein kinase</keyword>
<proteinExistence type="predicted"/>
<keyword evidence="14" id="KW-1185">Reference proteome</keyword>
<dbReference type="InterPro" id="IPR008271">
    <property type="entry name" value="Ser/Thr_kinase_AS"/>
</dbReference>
<feature type="region of interest" description="Disordered" evidence="11">
    <location>
        <begin position="281"/>
        <end position="313"/>
    </location>
</feature>
<dbReference type="PROSITE" id="PS00107">
    <property type="entry name" value="PROTEIN_KINASE_ATP"/>
    <property type="match status" value="1"/>
</dbReference>
<evidence type="ECO:0000256" key="6">
    <source>
        <dbReference type="ARBA" id="ARBA00022840"/>
    </source>
</evidence>
<dbReference type="Proteomes" id="UP000054937">
    <property type="component" value="Unassembled WGS sequence"/>
</dbReference>
<dbReference type="SMART" id="SM00220">
    <property type="entry name" value="S_TKc"/>
    <property type="match status" value="1"/>
</dbReference>
<keyword evidence="5 13" id="KW-0418">Kinase</keyword>
<evidence type="ECO:0000256" key="2">
    <source>
        <dbReference type="ARBA" id="ARBA00022527"/>
    </source>
</evidence>
<feature type="binding site" evidence="8">
    <location>
        <position position="756"/>
    </location>
    <ligand>
        <name>ATP</name>
        <dbReference type="ChEBI" id="CHEBI:30616"/>
    </ligand>
</feature>
<dbReference type="OMA" id="REVNILC"/>
<feature type="region of interest" description="Disordered" evidence="11">
    <location>
        <begin position="239"/>
        <end position="262"/>
    </location>
</feature>
<evidence type="ECO:0000256" key="9">
    <source>
        <dbReference type="PIRSR" id="PIRSR630616-3"/>
    </source>
</evidence>
<dbReference type="GO" id="GO:0005524">
    <property type="term" value="F:ATP binding"/>
    <property type="evidence" value="ECO:0007669"/>
    <property type="project" value="UniProtKB-UniRule"/>
</dbReference>
<keyword evidence="4 8" id="KW-0547">Nucleotide-binding</keyword>
<gene>
    <name evidence="13" type="ORF">PPERSA_05424</name>
</gene>
<dbReference type="PROSITE" id="PS00108">
    <property type="entry name" value="PROTEIN_KINASE_ST"/>
    <property type="match status" value="1"/>
</dbReference>
<evidence type="ECO:0000256" key="11">
    <source>
        <dbReference type="SAM" id="MobiDB-lite"/>
    </source>
</evidence>
<evidence type="ECO:0000259" key="12">
    <source>
        <dbReference type="PROSITE" id="PS50011"/>
    </source>
</evidence>
<keyword evidence="6 8" id="KW-0067">ATP-binding</keyword>
<evidence type="ECO:0000256" key="1">
    <source>
        <dbReference type="ARBA" id="ARBA00011245"/>
    </source>
</evidence>
<organism evidence="13 14">
    <name type="scientific">Pseudocohnilembus persalinus</name>
    <name type="common">Ciliate</name>
    <dbReference type="NCBI Taxonomy" id="266149"/>
    <lineage>
        <taxon>Eukaryota</taxon>
        <taxon>Sar</taxon>
        <taxon>Alveolata</taxon>
        <taxon>Ciliophora</taxon>
        <taxon>Intramacronucleata</taxon>
        <taxon>Oligohymenophorea</taxon>
        <taxon>Scuticociliatia</taxon>
        <taxon>Philasterida</taxon>
        <taxon>Pseudocohnilembidae</taxon>
        <taxon>Pseudocohnilembus</taxon>
    </lineage>
</organism>
<dbReference type="SUPFAM" id="SSF56112">
    <property type="entry name" value="Protein kinase-like (PK-like)"/>
    <property type="match status" value="1"/>
</dbReference>
<feature type="compositionally biased region" description="Low complexity" evidence="11">
    <location>
        <begin position="295"/>
        <end position="309"/>
    </location>
</feature>
<accession>A0A0V0R7X9</accession>
<dbReference type="GO" id="GO:0004674">
    <property type="term" value="F:protein serine/threonine kinase activity"/>
    <property type="evidence" value="ECO:0007669"/>
    <property type="project" value="UniProtKB-KW"/>
</dbReference>
<sequence length="874" mass="101932">MAGKLQYQDLESKQSREKQRGHMNYIRQLINEKRSSQKDLMEAKNSNLNNYNQNQNQGYYYQDVMNDNQGSLAELQGYINNNLTNNYIASQNANSSFNGSMVNSKIKASSAVKTNKLQKFNTTVNDGSPNSKYVYSRQQTAVTGNDMDYNTTDITTNQTTNGTLNSNSMKNQQFMDNIRNSNNKQNNNNNSSNSKIFLNNVLKQNNKQRYVFKMISKNQNANNQQYQQLQQQQMQFQQNQNVNTSNNKQLNSTNRNRIMSQKQPRTIQDYFKTNINFNKRKNYSPDLAQNYHDSGNLNLDKNNQNNGLDYQQNNNLQSYGQFQQKVLGNQQKNKQILNSSLGMQFIAKKGENSSKNSHLNSQIDKKSGKLNLNMTQNNYYSQNQQNSHNNDKIVNVNYNNYQIESGGKKDYQSRKNEMNLSNKDLIVDFLNSQEKQRQKQQQKLENSKKQIQQSQTDQLDLKNEDINHFNKNKQNKQNKNDQKNLISDVALKNENNQKYKGKSLNPKINHINGLNKSETNQNNQLKIEGQNNQNQKQQLQRLENKQLQQQQNQQKNDSNKNKNNNDNNDKKKNEVNNGKNKLLSQKQFYEQIRNLTSLEYFQDGPFPQILDLYEIGSQIGKGSYAIVVYGKEKRKKYEVAIKRYQKKKLMEPGKMRNVRREVNILCNLSHPNVMKLYTIIDSDEHLNLVMELIQGVSLYTYLKARPQRRLSEDKCRRVFTQVVQGIQYLHKKRIVHRDIKLENLLIDEKKKVKIIDFGFSVRTAENQKLTSFCGTPSYMSPEIVSKKEYTGFPSDIWSLGILLFVLLCGCFPFRGENEKDLFIKIRKGKFDIPNHVPIGARILIQKILKVEESDRPLAQDILEDNWIKQGQHYN</sequence>
<feature type="region of interest" description="Disordered" evidence="11">
    <location>
        <begin position="531"/>
        <end position="582"/>
    </location>
</feature>
<evidence type="ECO:0000313" key="14">
    <source>
        <dbReference type="Proteomes" id="UP000054937"/>
    </source>
</evidence>
<dbReference type="InterPro" id="IPR030616">
    <property type="entry name" value="Aur-like"/>
</dbReference>
<comment type="subunit">
    <text evidence="1">Monomer.</text>
</comment>
<feature type="compositionally biased region" description="Basic and acidic residues" evidence="11">
    <location>
        <begin position="10"/>
        <end position="20"/>
    </location>
</feature>
<feature type="active site" description="Proton acceptor" evidence="7">
    <location>
        <position position="738"/>
    </location>
</feature>
<dbReference type="PROSITE" id="PS50011">
    <property type="entry name" value="PROTEIN_KINASE_DOM"/>
    <property type="match status" value="1"/>
</dbReference>
<feature type="binding site" evidence="8">
    <location>
        <begin position="742"/>
        <end position="743"/>
    </location>
    <ligand>
        <name>ATP</name>
        <dbReference type="ChEBI" id="CHEBI:30616"/>
    </ligand>
</feature>
<name>A0A0V0R7X9_PSEPJ</name>
<evidence type="ECO:0000313" key="13">
    <source>
        <dbReference type="EMBL" id="KRX10604.1"/>
    </source>
</evidence>
<dbReference type="InterPro" id="IPR011009">
    <property type="entry name" value="Kinase-like_dom_sf"/>
</dbReference>
<dbReference type="OrthoDB" id="449424at2759"/>
<dbReference type="AlphaFoldDB" id="A0A0V0R7X9"/>
<evidence type="ECO:0000256" key="7">
    <source>
        <dbReference type="PIRSR" id="PIRSR630616-1"/>
    </source>
</evidence>
<comment type="caution">
    <text evidence="13">The sequence shown here is derived from an EMBL/GenBank/DDBJ whole genome shotgun (WGS) entry which is preliminary data.</text>
</comment>
<dbReference type="FunFam" id="1.10.510.10:FF:000571">
    <property type="entry name" value="Maternal embryonic leucine zipper kinase"/>
    <property type="match status" value="1"/>
</dbReference>
<feature type="domain" description="Protein kinase" evidence="12">
    <location>
        <begin position="613"/>
        <end position="867"/>
    </location>
</feature>
<dbReference type="PANTHER" id="PTHR24350">
    <property type="entry name" value="SERINE/THREONINE-PROTEIN KINASE IAL-RELATED"/>
    <property type="match status" value="1"/>
</dbReference>
<reference evidence="13 14" key="1">
    <citation type="journal article" date="2015" name="Sci. Rep.">
        <title>Genome of the facultative scuticociliatosis pathogen Pseudocohnilembus persalinus provides insight into its virulence through horizontal gene transfer.</title>
        <authorList>
            <person name="Xiong J."/>
            <person name="Wang G."/>
            <person name="Cheng J."/>
            <person name="Tian M."/>
            <person name="Pan X."/>
            <person name="Warren A."/>
            <person name="Jiang C."/>
            <person name="Yuan D."/>
            <person name="Miao W."/>
        </authorList>
    </citation>
    <scope>NUCLEOTIDE SEQUENCE [LARGE SCALE GENOMIC DNA]</scope>
    <source>
        <strain evidence="13">36N120E</strain>
    </source>
</reference>
<dbReference type="EMBL" id="LDAU01000025">
    <property type="protein sequence ID" value="KRX10604.1"/>
    <property type="molecule type" value="Genomic_DNA"/>
</dbReference>
<dbReference type="Pfam" id="PF00069">
    <property type="entry name" value="Pkinase"/>
    <property type="match status" value="1"/>
</dbReference>
<evidence type="ECO:0000256" key="5">
    <source>
        <dbReference type="ARBA" id="ARBA00022777"/>
    </source>
</evidence>
<evidence type="ECO:0000256" key="4">
    <source>
        <dbReference type="ARBA" id="ARBA00022741"/>
    </source>
</evidence>
<dbReference type="FunFam" id="3.30.200.20:FF:000042">
    <property type="entry name" value="Aurora kinase A"/>
    <property type="match status" value="1"/>
</dbReference>
<keyword evidence="3" id="KW-0808">Transferase</keyword>
<dbReference type="InterPro" id="IPR000719">
    <property type="entry name" value="Prot_kinase_dom"/>
</dbReference>
<evidence type="ECO:0000256" key="8">
    <source>
        <dbReference type="PIRSR" id="PIRSR630616-2"/>
    </source>
</evidence>
<dbReference type="CDD" id="cd14003">
    <property type="entry name" value="STKc_AMPK-like"/>
    <property type="match status" value="1"/>
</dbReference>
<feature type="compositionally biased region" description="Polar residues" evidence="11">
    <location>
        <begin position="449"/>
        <end position="458"/>
    </location>
</feature>
<protein>
    <submittedName>
        <fullName evidence="13">Protein kinase-like domain</fullName>
    </submittedName>
</protein>